<evidence type="ECO:0000313" key="3">
    <source>
        <dbReference type="Proteomes" id="UP000198878"/>
    </source>
</evidence>
<dbReference type="InterPro" id="IPR013762">
    <property type="entry name" value="Integrase-like_cat_sf"/>
</dbReference>
<dbReference type="STRING" id="218821.SAMN05421837_118115"/>
<dbReference type="GO" id="GO:0003677">
    <property type="term" value="F:DNA binding"/>
    <property type="evidence" value="ECO:0007669"/>
    <property type="project" value="InterPro"/>
</dbReference>
<accession>A0A1H5RJA2</accession>
<dbReference type="AlphaFoldDB" id="A0A1H5RJA2"/>
<evidence type="ECO:0000313" key="2">
    <source>
        <dbReference type="EMBL" id="SEF38164.1"/>
    </source>
</evidence>
<evidence type="ECO:0000256" key="1">
    <source>
        <dbReference type="SAM" id="MobiDB-lite"/>
    </source>
</evidence>
<dbReference type="GO" id="GO:0015074">
    <property type="term" value="P:DNA integration"/>
    <property type="evidence" value="ECO:0007669"/>
    <property type="project" value="InterPro"/>
</dbReference>
<feature type="region of interest" description="Disordered" evidence="1">
    <location>
        <begin position="106"/>
        <end position="143"/>
    </location>
</feature>
<evidence type="ECO:0008006" key="4">
    <source>
        <dbReference type="Google" id="ProtNLM"/>
    </source>
</evidence>
<protein>
    <recommendedName>
        <fullName evidence="4">Phage integrase family protein</fullName>
    </recommendedName>
</protein>
<proteinExistence type="predicted"/>
<dbReference type="Gene3D" id="1.10.443.10">
    <property type="entry name" value="Intergrase catalytic core"/>
    <property type="match status" value="1"/>
</dbReference>
<gene>
    <name evidence="2" type="ORF">SAMN05421837_118115</name>
</gene>
<keyword evidence="3" id="KW-1185">Reference proteome</keyword>
<organism evidence="2 3">
    <name type="scientific">Amycolatopsis pretoriensis</name>
    <dbReference type="NCBI Taxonomy" id="218821"/>
    <lineage>
        <taxon>Bacteria</taxon>
        <taxon>Bacillati</taxon>
        <taxon>Actinomycetota</taxon>
        <taxon>Actinomycetes</taxon>
        <taxon>Pseudonocardiales</taxon>
        <taxon>Pseudonocardiaceae</taxon>
        <taxon>Amycolatopsis</taxon>
    </lineage>
</organism>
<sequence>MLDLIDFGRYPHGPEFGKYGVLDVRHGKAQKGPPPKRRSVLCVWDWVAEVVEQWSTEVRPLLGADGSPAPWPSERDLRFGSKQLNRQQATYRDKLGLDPALDFHSLRHAPDRGRPGPAVRAGAGRSATASGCARSWPKPAHSRSPSWWSRCTNAASTRRSHRCTGWQSARRSACRCRFWPRCATSSRPCRRFVKLTLTGGRHWWTLGEDRRMRLVCTPGLPDHCRTDRVTQRG</sequence>
<feature type="compositionally biased region" description="Low complexity" evidence="1">
    <location>
        <begin position="115"/>
        <end position="135"/>
    </location>
</feature>
<dbReference type="Proteomes" id="UP000198878">
    <property type="component" value="Unassembled WGS sequence"/>
</dbReference>
<dbReference type="GO" id="GO:0006310">
    <property type="term" value="P:DNA recombination"/>
    <property type="evidence" value="ECO:0007669"/>
    <property type="project" value="InterPro"/>
</dbReference>
<reference evidence="3" key="1">
    <citation type="submission" date="2016-10" db="EMBL/GenBank/DDBJ databases">
        <authorList>
            <person name="Varghese N."/>
            <person name="Submissions S."/>
        </authorList>
    </citation>
    <scope>NUCLEOTIDE SEQUENCE [LARGE SCALE GENOMIC DNA]</scope>
    <source>
        <strain evidence="3">DSM 44654</strain>
    </source>
</reference>
<dbReference type="EMBL" id="FNUJ01000018">
    <property type="protein sequence ID" value="SEF38164.1"/>
    <property type="molecule type" value="Genomic_DNA"/>
</dbReference>
<name>A0A1H5RJA2_9PSEU</name>